<name>A0A1W2DAP3_9BACT</name>
<sequence>MDIKSYNKNLFNFLHTAASPFHAVANTAQILTQNGFTQLLETEPWKLEKASKYFVIRNHSALIAFYTGNLTPWETGIKLCGAHTDSPSLKLKPTPELLYNTMTRLGVEVYGGALLNTWFDRGLNLAGRLILRCRGKENNTHLTGGLINLNAPVAVIPSLPIHLDREANSKKSINAQTDLPPLFLTGAFSHPGAFNEALQKAGKKIAASGDKIEEIMGFDLFFSDIQPPFFTGLNQEIISAPRLDNLLSCHAAVQSLKFARGATPCVAILADHEEVGSKTPSGAEGTFVTDTLTRMIPDTEYRLRAFAKSFMVSLDNAHALHPAHDQRYDTAHACFLNRGPVLKTNAAMRYASDAVSCALFRQLCHGAGVPMQTFVMKSDMPCGSTIGPAISSATGIRTVDVGAPTMAMHAIRELTGNTDPHALFKVLKHWFTMDEEPLLSLT</sequence>
<evidence type="ECO:0000256" key="6">
    <source>
        <dbReference type="ARBA" id="ARBA00022801"/>
    </source>
</evidence>
<dbReference type="SUPFAM" id="SSF101821">
    <property type="entry name" value="Aminopeptidase/glucanase lid domain"/>
    <property type="match status" value="1"/>
</dbReference>
<dbReference type="GO" id="GO:0006508">
    <property type="term" value="P:proteolysis"/>
    <property type="evidence" value="ECO:0007669"/>
    <property type="project" value="UniProtKB-KW"/>
</dbReference>
<dbReference type="Gene3D" id="2.30.250.10">
    <property type="entry name" value="Aminopeptidase i, Domain 2"/>
    <property type="match status" value="1"/>
</dbReference>
<dbReference type="Gene3D" id="3.40.630.10">
    <property type="entry name" value="Zn peptidases"/>
    <property type="match status" value="1"/>
</dbReference>
<dbReference type="PRINTS" id="PR00932">
    <property type="entry name" value="AMINO1PTASE"/>
</dbReference>
<evidence type="ECO:0000256" key="10">
    <source>
        <dbReference type="RuleBase" id="RU004387"/>
    </source>
</evidence>
<dbReference type="EC" id="3.4.11.-" evidence="10"/>
<dbReference type="RefSeq" id="WP_084070124.1">
    <property type="nucleotide sequence ID" value="NZ_FWXY01000016.1"/>
</dbReference>
<keyword evidence="3 9" id="KW-0031">Aminopeptidase</keyword>
<dbReference type="GO" id="GO:0008270">
    <property type="term" value="F:zinc ion binding"/>
    <property type="evidence" value="ECO:0007669"/>
    <property type="project" value="InterPro"/>
</dbReference>
<dbReference type="AlphaFoldDB" id="A0A1W2DAP3"/>
<dbReference type="EMBL" id="FWXY01000016">
    <property type="protein sequence ID" value="SMC94136.1"/>
    <property type="molecule type" value="Genomic_DNA"/>
</dbReference>
<evidence type="ECO:0000256" key="4">
    <source>
        <dbReference type="ARBA" id="ARBA00022670"/>
    </source>
</evidence>
<comment type="similarity">
    <text evidence="2 9">Belongs to the peptidase M18 family.</text>
</comment>
<organism evidence="11 12">
    <name type="scientific">Desulfocicer vacuolatum DSM 3385</name>
    <dbReference type="NCBI Taxonomy" id="1121400"/>
    <lineage>
        <taxon>Bacteria</taxon>
        <taxon>Pseudomonadati</taxon>
        <taxon>Thermodesulfobacteriota</taxon>
        <taxon>Desulfobacteria</taxon>
        <taxon>Desulfobacterales</taxon>
        <taxon>Desulfobacteraceae</taxon>
        <taxon>Desulfocicer</taxon>
    </lineage>
</organism>
<keyword evidence="12" id="KW-1185">Reference proteome</keyword>
<dbReference type="GO" id="GO:0005737">
    <property type="term" value="C:cytoplasm"/>
    <property type="evidence" value="ECO:0007669"/>
    <property type="project" value="UniProtKB-ARBA"/>
</dbReference>
<dbReference type="GO" id="GO:0004177">
    <property type="term" value="F:aminopeptidase activity"/>
    <property type="evidence" value="ECO:0007669"/>
    <property type="project" value="UniProtKB-KW"/>
</dbReference>
<keyword evidence="8 9" id="KW-0482">Metalloprotease</keyword>
<dbReference type="SUPFAM" id="SSF53187">
    <property type="entry name" value="Zn-dependent exopeptidases"/>
    <property type="match status" value="1"/>
</dbReference>
<keyword evidence="6 9" id="KW-0378">Hydrolase</keyword>
<gene>
    <name evidence="11" type="ORF">SAMN02746065_11639</name>
</gene>
<dbReference type="InterPro" id="IPR001948">
    <property type="entry name" value="Peptidase_M18"/>
</dbReference>
<evidence type="ECO:0000256" key="1">
    <source>
        <dbReference type="ARBA" id="ARBA00001947"/>
    </source>
</evidence>
<evidence type="ECO:0000256" key="5">
    <source>
        <dbReference type="ARBA" id="ARBA00022723"/>
    </source>
</evidence>
<keyword evidence="4 9" id="KW-0645">Protease</keyword>
<evidence type="ECO:0000256" key="9">
    <source>
        <dbReference type="RuleBase" id="RU004386"/>
    </source>
</evidence>
<evidence type="ECO:0000313" key="12">
    <source>
        <dbReference type="Proteomes" id="UP000192418"/>
    </source>
</evidence>
<dbReference type="GO" id="GO:0008237">
    <property type="term" value="F:metallopeptidase activity"/>
    <property type="evidence" value="ECO:0007669"/>
    <property type="project" value="UniProtKB-KW"/>
</dbReference>
<dbReference type="PANTHER" id="PTHR28570">
    <property type="entry name" value="ASPARTYL AMINOPEPTIDASE"/>
    <property type="match status" value="1"/>
</dbReference>
<accession>A0A1W2DAP3</accession>
<evidence type="ECO:0000256" key="3">
    <source>
        <dbReference type="ARBA" id="ARBA00022438"/>
    </source>
</evidence>
<protein>
    <recommendedName>
        <fullName evidence="10">M18 family aminopeptidase</fullName>
        <ecNumber evidence="10">3.4.11.-</ecNumber>
    </recommendedName>
</protein>
<proteinExistence type="inferred from homology"/>
<evidence type="ECO:0000256" key="8">
    <source>
        <dbReference type="ARBA" id="ARBA00023049"/>
    </source>
</evidence>
<dbReference type="Pfam" id="PF02127">
    <property type="entry name" value="Peptidase_M18"/>
    <property type="match status" value="1"/>
</dbReference>
<comment type="cofactor">
    <cofactor evidence="1 10">
        <name>Zn(2+)</name>
        <dbReference type="ChEBI" id="CHEBI:29105"/>
    </cofactor>
</comment>
<evidence type="ECO:0000256" key="2">
    <source>
        <dbReference type="ARBA" id="ARBA00008290"/>
    </source>
</evidence>
<keyword evidence="7 9" id="KW-0862">Zinc</keyword>
<dbReference type="Proteomes" id="UP000192418">
    <property type="component" value="Unassembled WGS sequence"/>
</dbReference>
<dbReference type="OrthoDB" id="5288740at2"/>
<reference evidence="11 12" key="1">
    <citation type="submission" date="2017-04" db="EMBL/GenBank/DDBJ databases">
        <authorList>
            <person name="Afonso C.L."/>
            <person name="Miller P.J."/>
            <person name="Scott M.A."/>
            <person name="Spackman E."/>
            <person name="Goraichik I."/>
            <person name="Dimitrov K.M."/>
            <person name="Suarez D.L."/>
            <person name="Swayne D.E."/>
        </authorList>
    </citation>
    <scope>NUCLEOTIDE SEQUENCE [LARGE SCALE GENOMIC DNA]</scope>
    <source>
        <strain evidence="11 12">DSM 3385</strain>
    </source>
</reference>
<evidence type="ECO:0000313" key="11">
    <source>
        <dbReference type="EMBL" id="SMC94136.1"/>
    </source>
</evidence>
<evidence type="ECO:0000256" key="7">
    <source>
        <dbReference type="ARBA" id="ARBA00022833"/>
    </source>
</evidence>
<dbReference type="InterPro" id="IPR023358">
    <property type="entry name" value="Peptidase_M18_dom2"/>
</dbReference>
<dbReference type="NCBIfam" id="NF002759">
    <property type="entry name" value="PRK02813.1"/>
    <property type="match status" value="1"/>
</dbReference>
<keyword evidence="5 9" id="KW-0479">Metal-binding</keyword>
<dbReference type="STRING" id="1121400.SAMN02746065_11639"/>
<dbReference type="PANTHER" id="PTHR28570:SF3">
    <property type="entry name" value="ASPARTYL AMINOPEPTIDASE"/>
    <property type="match status" value="1"/>
</dbReference>